<gene>
    <name evidence="3" type="ORF">FSB_LOCUS30196</name>
</gene>
<dbReference type="SUPFAM" id="SSF50985">
    <property type="entry name" value="RCC1/BLIP-II"/>
    <property type="match status" value="1"/>
</dbReference>
<dbReference type="EMBL" id="OIVN01002291">
    <property type="protein sequence ID" value="SPD02314.1"/>
    <property type="molecule type" value="Genomic_DNA"/>
</dbReference>
<accession>A0A2N9GSS1</accession>
<dbReference type="PROSITE" id="PS50012">
    <property type="entry name" value="RCC1_3"/>
    <property type="match status" value="1"/>
</dbReference>
<dbReference type="InterPro" id="IPR009091">
    <property type="entry name" value="RCC1/BLIP-II"/>
</dbReference>
<dbReference type="PANTHER" id="PTHR22870:SF360">
    <property type="entry name" value="ULTRAVIOLET-B RECEPTOR UVR8"/>
    <property type="match status" value="1"/>
</dbReference>
<evidence type="ECO:0000256" key="1">
    <source>
        <dbReference type="ARBA" id="ARBA00022737"/>
    </source>
</evidence>
<sequence>MVAAGAEHTAAVTEDGELYGWGWGRYGNLGLGDRNDRLVPEKVSAVDVLFKLVWLCEWVSWTTVLGFCDDVGKVFCDDGWSIEFQVHSSCHKRDLGNLMEGECEYLVVVSSFHRSIRMGWSLSTDY</sequence>
<keyword evidence="1" id="KW-0677">Repeat</keyword>
<dbReference type="PROSITE" id="PS00626">
    <property type="entry name" value="RCC1_2"/>
    <property type="match status" value="1"/>
</dbReference>
<protein>
    <submittedName>
        <fullName evidence="3">Uncharacterized protein</fullName>
    </submittedName>
</protein>
<dbReference type="PANTHER" id="PTHR22870">
    <property type="entry name" value="REGULATOR OF CHROMOSOME CONDENSATION"/>
    <property type="match status" value="1"/>
</dbReference>
<evidence type="ECO:0000256" key="2">
    <source>
        <dbReference type="PROSITE-ProRule" id="PRU00235"/>
    </source>
</evidence>
<reference evidence="3" key="1">
    <citation type="submission" date="2018-02" db="EMBL/GenBank/DDBJ databases">
        <authorList>
            <person name="Cohen D.B."/>
            <person name="Kent A.D."/>
        </authorList>
    </citation>
    <scope>NUCLEOTIDE SEQUENCE</scope>
</reference>
<organism evidence="3">
    <name type="scientific">Fagus sylvatica</name>
    <name type="common">Beechnut</name>
    <dbReference type="NCBI Taxonomy" id="28930"/>
    <lineage>
        <taxon>Eukaryota</taxon>
        <taxon>Viridiplantae</taxon>
        <taxon>Streptophyta</taxon>
        <taxon>Embryophyta</taxon>
        <taxon>Tracheophyta</taxon>
        <taxon>Spermatophyta</taxon>
        <taxon>Magnoliopsida</taxon>
        <taxon>eudicotyledons</taxon>
        <taxon>Gunneridae</taxon>
        <taxon>Pentapetalae</taxon>
        <taxon>rosids</taxon>
        <taxon>fabids</taxon>
        <taxon>Fagales</taxon>
        <taxon>Fagaceae</taxon>
        <taxon>Fagus</taxon>
    </lineage>
</organism>
<dbReference type="Gene3D" id="2.130.10.30">
    <property type="entry name" value="Regulator of chromosome condensation 1/beta-lactamase-inhibitor protein II"/>
    <property type="match status" value="1"/>
</dbReference>
<name>A0A2N9GSS1_FAGSY</name>
<evidence type="ECO:0000313" key="3">
    <source>
        <dbReference type="EMBL" id="SPD02314.1"/>
    </source>
</evidence>
<proteinExistence type="predicted"/>
<dbReference type="InterPro" id="IPR000408">
    <property type="entry name" value="Reg_chr_condens"/>
</dbReference>
<dbReference type="InterPro" id="IPR051210">
    <property type="entry name" value="Ub_ligase/GEF_domain"/>
</dbReference>
<feature type="repeat" description="RCC1" evidence="2">
    <location>
        <begin position="16"/>
        <end position="43"/>
    </location>
</feature>
<dbReference type="Pfam" id="PF00415">
    <property type="entry name" value="RCC1"/>
    <property type="match status" value="1"/>
</dbReference>
<dbReference type="AlphaFoldDB" id="A0A2N9GSS1"/>